<dbReference type="Proteomes" id="UP000756921">
    <property type="component" value="Unassembled WGS sequence"/>
</dbReference>
<name>A0A9P6GSJ7_9PLEO</name>
<evidence type="ECO:0000256" key="1">
    <source>
        <dbReference type="ARBA" id="ARBA00010139"/>
    </source>
</evidence>
<dbReference type="EMBL" id="WJXW01000001">
    <property type="protein sequence ID" value="KAF9740763.1"/>
    <property type="molecule type" value="Genomic_DNA"/>
</dbReference>
<comment type="caution">
    <text evidence="3">The sequence shown here is derived from an EMBL/GenBank/DDBJ whole genome shotgun (WGS) entry which is preliminary data.</text>
</comment>
<feature type="compositionally biased region" description="Low complexity" evidence="2">
    <location>
        <begin position="128"/>
        <end position="154"/>
    </location>
</feature>
<proteinExistence type="inferred from homology"/>
<evidence type="ECO:0000313" key="3">
    <source>
        <dbReference type="EMBL" id="KAF9740763.1"/>
    </source>
</evidence>
<dbReference type="InterPro" id="IPR051209">
    <property type="entry name" value="FAD-bind_Monooxygenase_sf"/>
</dbReference>
<gene>
    <name evidence="3" type="ORF">PMIN01_00302</name>
</gene>
<organism evidence="3 4">
    <name type="scientific">Paraphaeosphaeria minitans</name>
    <dbReference type="NCBI Taxonomy" id="565426"/>
    <lineage>
        <taxon>Eukaryota</taxon>
        <taxon>Fungi</taxon>
        <taxon>Dikarya</taxon>
        <taxon>Ascomycota</taxon>
        <taxon>Pezizomycotina</taxon>
        <taxon>Dothideomycetes</taxon>
        <taxon>Pleosporomycetidae</taxon>
        <taxon>Pleosporales</taxon>
        <taxon>Massarineae</taxon>
        <taxon>Didymosphaeriaceae</taxon>
        <taxon>Paraphaeosphaeria</taxon>
    </lineage>
</organism>
<feature type="region of interest" description="Disordered" evidence="2">
    <location>
        <begin position="221"/>
        <end position="240"/>
    </location>
</feature>
<dbReference type="AlphaFoldDB" id="A0A9P6GSJ7"/>
<comment type="similarity">
    <text evidence="1">Belongs to the FAD-binding monooxygenase family.</text>
</comment>
<feature type="region of interest" description="Disordered" evidence="2">
    <location>
        <begin position="121"/>
        <end position="158"/>
    </location>
</feature>
<keyword evidence="4" id="KW-1185">Reference proteome</keyword>
<evidence type="ECO:0000313" key="4">
    <source>
        <dbReference type="Proteomes" id="UP000756921"/>
    </source>
</evidence>
<accession>A0A9P6GSJ7</accession>
<keyword evidence="3" id="KW-0503">Monooxygenase</keyword>
<dbReference type="OrthoDB" id="74360at2759"/>
<dbReference type="GO" id="GO:0004497">
    <property type="term" value="F:monooxygenase activity"/>
    <property type="evidence" value="ECO:0007669"/>
    <property type="project" value="UniProtKB-KW"/>
</dbReference>
<dbReference type="SUPFAM" id="SSF51905">
    <property type="entry name" value="FAD/NAD(P)-binding domain"/>
    <property type="match status" value="1"/>
</dbReference>
<sequence>MGPDAAPALAVTQKAPGGDNRRLDQGYESGLRGDAWGCNFPIPVLLESFVQTSQIYHHHLNGTLSTPSTPPTDLPKESPSSPSPTGPPSTAVAPKSQAYFARTVVKYNLARGAKLSHLDPQGLAQKAASSTTGAPPSSSRPASSGTGNGPTSPGLHKFAGLDVHSAAWDEEWDCSGEKAAVIGNGSSAIQMMPEVAKSAARVVNFIKNSTWITLGLVRLSEEEKRSKEEPGELSRHRKEI</sequence>
<keyword evidence="3" id="KW-0560">Oxidoreductase</keyword>
<dbReference type="PANTHER" id="PTHR42877:SF11">
    <property type="entry name" value="MONOOXYGENASE, PUTATIVE (AFU_ORTHOLOGUE AFUA_6G13790)-RELATED"/>
    <property type="match status" value="1"/>
</dbReference>
<dbReference type="PANTHER" id="PTHR42877">
    <property type="entry name" value="L-ORNITHINE N(5)-MONOOXYGENASE-RELATED"/>
    <property type="match status" value="1"/>
</dbReference>
<dbReference type="InterPro" id="IPR036188">
    <property type="entry name" value="FAD/NAD-bd_sf"/>
</dbReference>
<protein>
    <submittedName>
        <fullName evidence="3">Monooxygenase</fullName>
    </submittedName>
</protein>
<feature type="region of interest" description="Disordered" evidence="2">
    <location>
        <begin position="61"/>
        <end position="93"/>
    </location>
</feature>
<dbReference type="Gene3D" id="3.50.50.60">
    <property type="entry name" value="FAD/NAD(P)-binding domain"/>
    <property type="match status" value="1"/>
</dbReference>
<evidence type="ECO:0000256" key="2">
    <source>
        <dbReference type="SAM" id="MobiDB-lite"/>
    </source>
</evidence>
<reference evidence="3" key="1">
    <citation type="journal article" date="2020" name="Mol. Plant Microbe Interact.">
        <title>Genome Sequence of the Biocontrol Agent Coniothyrium minitans strain Conio (IMI 134523).</title>
        <authorList>
            <person name="Patel D."/>
            <person name="Shittu T.A."/>
            <person name="Baroncelli R."/>
            <person name="Muthumeenakshi S."/>
            <person name="Osborne T.H."/>
            <person name="Janganan T.K."/>
            <person name="Sreenivasaprasad S."/>
        </authorList>
    </citation>
    <scope>NUCLEOTIDE SEQUENCE</scope>
    <source>
        <strain evidence="3">Conio</strain>
    </source>
</reference>